<evidence type="ECO:0000313" key="1">
    <source>
        <dbReference type="EMBL" id="CAH9061008.1"/>
    </source>
</evidence>
<name>A0A9W4QZW7_PSEHA</name>
<sequence length="98" mass="10784">MIDIKNNDFTLSQRSISQALPAIKIPPLPVQRFGSILTDAKLRSLTQAMCLSQEQTAVGQQDAFIISLLTKPESVYHRISAEQYGCAVSNLEISVSTF</sequence>
<reference evidence="1" key="1">
    <citation type="submission" date="2022-07" db="EMBL/GenBank/DDBJ databases">
        <authorList>
            <person name="Criscuolo A."/>
        </authorList>
    </citation>
    <scope>NUCLEOTIDE SEQUENCE</scope>
    <source>
        <strain evidence="1">CIP103197</strain>
    </source>
</reference>
<dbReference type="AlphaFoldDB" id="A0A9W4QZW7"/>
<protein>
    <submittedName>
        <fullName evidence="1">Uncharacterized protein</fullName>
    </submittedName>
</protein>
<keyword evidence="2" id="KW-1185">Reference proteome</keyword>
<dbReference type="EMBL" id="CAMAPB010000035">
    <property type="protein sequence ID" value="CAH9061008.1"/>
    <property type="molecule type" value="Genomic_DNA"/>
</dbReference>
<gene>
    <name evidence="1" type="ORF">PSEHALCIP103_02401</name>
</gene>
<accession>A0A9W4QZW7</accession>
<dbReference type="Proteomes" id="UP001152447">
    <property type="component" value="Unassembled WGS sequence"/>
</dbReference>
<comment type="caution">
    <text evidence="1">The sequence shown here is derived from an EMBL/GenBank/DDBJ whole genome shotgun (WGS) entry which is preliminary data.</text>
</comment>
<organism evidence="1 2">
    <name type="scientific">Pseudoalteromonas haloplanktis</name>
    <name type="common">Alteromonas haloplanktis</name>
    <dbReference type="NCBI Taxonomy" id="228"/>
    <lineage>
        <taxon>Bacteria</taxon>
        <taxon>Pseudomonadati</taxon>
        <taxon>Pseudomonadota</taxon>
        <taxon>Gammaproteobacteria</taxon>
        <taxon>Alteromonadales</taxon>
        <taxon>Pseudoalteromonadaceae</taxon>
        <taxon>Pseudoalteromonas</taxon>
    </lineage>
</organism>
<evidence type="ECO:0000313" key="2">
    <source>
        <dbReference type="Proteomes" id="UP001152447"/>
    </source>
</evidence>
<proteinExistence type="predicted"/>